<reference evidence="2" key="2">
    <citation type="submission" date="2021-04" db="EMBL/GenBank/DDBJ databases">
        <authorList>
            <person name="Gilroy R."/>
        </authorList>
    </citation>
    <scope>NUCLEOTIDE SEQUENCE</scope>
    <source>
        <strain evidence="2">ChiGjej1B1-98</strain>
    </source>
</reference>
<name>A0A9D2C976_9MICO</name>
<evidence type="ECO:0000256" key="1">
    <source>
        <dbReference type="SAM" id="Phobius"/>
    </source>
</evidence>
<feature type="transmembrane region" description="Helical" evidence="1">
    <location>
        <begin position="12"/>
        <end position="32"/>
    </location>
</feature>
<gene>
    <name evidence="2" type="ORF">H9830_06810</name>
</gene>
<protein>
    <submittedName>
        <fullName evidence="2">Uncharacterized protein</fullName>
    </submittedName>
</protein>
<feature type="transmembrane region" description="Helical" evidence="1">
    <location>
        <begin position="112"/>
        <end position="135"/>
    </location>
</feature>
<feature type="transmembrane region" description="Helical" evidence="1">
    <location>
        <begin position="77"/>
        <end position="100"/>
    </location>
</feature>
<feature type="transmembrane region" description="Helical" evidence="1">
    <location>
        <begin position="155"/>
        <end position="174"/>
    </location>
</feature>
<dbReference type="EMBL" id="DXDC01000200">
    <property type="protein sequence ID" value="HIY65972.1"/>
    <property type="molecule type" value="Genomic_DNA"/>
</dbReference>
<keyword evidence="1" id="KW-0812">Transmembrane</keyword>
<dbReference type="Proteomes" id="UP000824005">
    <property type="component" value="Unassembled WGS sequence"/>
</dbReference>
<evidence type="ECO:0000313" key="2">
    <source>
        <dbReference type="EMBL" id="HIY65972.1"/>
    </source>
</evidence>
<keyword evidence="1" id="KW-0472">Membrane</keyword>
<comment type="caution">
    <text evidence="2">The sequence shown here is derived from an EMBL/GenBank/DDBJ whole genome shotgun (WGS) entry which is preliminary data.</text>
</comment>
<feature type="transmembrane region" description="Helical" evidence="1">
    <location>
        <begin position="181"/>
        <end position="197"/>
    </location>
</feature>
<keyword evidence="1" id="KW-1133">Transmembrane helix</keyword>
<accession>A0A9D2C976</accession>
<dbReference type="AlphaFoldDB" id="A0A9D2C976"/>
<evidence type="ECO:0000313" key="3">
    <source>
        <dbReference type="Proteomes" id="UP000824005"/>
    </source>
</evidence>
<reference evidence="2" key="1">
    <citation type="journal article" date="2021" name="PeerJ">
        <title>Extensive microbial diversity within the chicken gut microbiome revealed by metagenomics and culture.</title>
        <authorList>
            <person name="Gilroy R."/>
            <person name="Ravi A."/>
            <person name="Getino M."/>
            <person name="Pursley I."/>
            <person name="Horton D.L."/>
            <person name="Alikhan N.F."/>
            <person name="Baker D."/>
            <person name="Gharbi K."/>
            <person name="Hall N."/>
            <person name="Watson M."/>
            <person name="Adriaenssens E.M."/>
            <person name="Foster-Nyarko E."/>
            <person name="Jarju S."/>
            <person name="Secka A."/>
            <person name="Antonio M."/>
            <person name="Oren A."/>
            <person name="Chaudhuri R.R."/>
            <person name="La Ragione R."/>
            <person name="Hildebrand F."/>
            <person name="Pallen M.J."/>
        </authorList>
    </citation>
    <scope>NUCLEOTIDE SEQUENCE</scope>
    <source>
        <strain evidence="2">ChiGjej1B1-98</strain>
    </source>
</reference>
<organism evidence="2 3">
    <name type="scientific">Candidatus Agrococcus pullicola</name>
    <dbReference type="NCBI Taxonomy" id="2838429"/>
    <lineage>
        <taxon>Bacteria</taxon>
        <taxon>Bacillati</taxon>
        <taxon>Actinomycetota</taxon>
        <taxon>Actinomycetes</taxon>
        <taxon>Micrococcales</taxon>
        <taxon>Microbacteriaceae</taxon>
        <taxon>Agrococcus</taxon>
    </lineage>
</organism>
<proteinExistence type="predicted"/>
<sequence length="241" mass="25447">MVEHAGRAVMDSVIFLGFSVAYLVLATWAVVGMVRRRRLIPSDLAVLVVAALVYDNAVIGLGVVIGEGPLLETLNGARYWLHALVTPLLVLIGWHVLVRAGVRWAASAAGRVGAVVLTAVLIVYELVVGALALDLSPRLEYGALSYANENAPDGPPVMVLIVAAALLVAGIAAVVKQRWPWLAVGTGLMVVGSAVPLPVPSGAVTNMFELILLISVLATVAHQDARARSGARRRVDHRDPR</sequence>
<feature type="transmembrane region" description="Helical" evidence="1">
    <location>
        <begin position="44"/>
        <end position="65"/>
    </location>
</feature>